<dbReference type="EC" id="1.1.1.27" evidence="3"/>
<comment type="similarity">
    <text evidence="2">Belongs to the LDH/MDH superfamily. LDH family.</text>
</comment>
<dbReference type="AlphaFoldDB" id="M2U9W3"/>
<evidence type="ECO:0000256" key="6">
    <source>
        <dbReference type="ARBA" id="ARBA00049258"/>
    </source>
</evidence>
<protein>
    <recommendedName>
        <fullName evidence="3">L-lactate dehydrogenase</fullName>
        <ecNumber evidence="3">1.1.1.27</ecNumber>
    </recommendedName>
</protein>
<evidence type="ECO:0000259" key="10">
    <source>
        <dbReference type="Pfam" id="PF00056"/>
    </source>
</evidence>
<dbReference type="PIRSF" id="PIRSF000102">
    <property type="entry name" value="Lac_mal_DH"/>
    <property type="match status" value="1"/>
</dbReference>
<comment type="pathway">
    <text evidence="1">Fermentation; pyruvate fermentation to lactate; (S)-lactate from pyruvate: step 1/1.</text>
</comment>
<comment type="catalytic activity">
    <reaction evidence="6">
        <text>(S)-lactate + NAD(+) = pyruvate + NADH + H(+)</text>
        <dbReference type="Rhea" id="RHEA:23444"/>
        <dbReference type="ChEBI" id="CHEBI:15361"/>
        <dbReference type="ChEBI" id="CHEBI:15378"/>
        <dbReference type="ChEBI" id="CHEBI:16651"/>
        <dbReference type="ChEBI" id="CHEBI:57540"/>
        <dbReference type="ChEBI" id="CHEBI:57945"/>
        <dbReference type="EC" id="1.1.1.27"/>
    </reaction>
</comment>
<dbReference type="Gene3D" id="3.90.110.10">
    <property type="entry name" value="Lactate dehydrogenase/glycoside hydrolase, family 4, C-terminal"/>
    <property type="match status" value="1"/>
</dbReference>
<dbReference type="InterPro" id="IPR036291">
    <property type="entry name" value="NAD(P)-bd_dom_sf"/>
</dbReference>
<dbReference type="SUPFAM" id="SSF51735">
    <property type="entry name" value="NAD(P)-binding Rossmann-fold domains"/>
    <property type="match status" value="1"/>
</dbReference>
<dbReference type="Gene3D" id="3.40.50.720">
    <property type="entry name" value="NAD(P)-binding Rossmann-like Domain"/>
    <property type="match status" value="1"/>
</dbReference>
<dbReference type="STRING" id="701091.M2U9W3"/>
<dbReference type="InterPro" id="IPR015955">
    <property type="entry name" value="Lactate_DH/Glyco_Ohase_4_C"/>
</dbReference>
<dbReference type="GO" id="GO:0004459">
    <property type="term" value="F:L-lactate dehydrogenase (NAD+) activity"/>
    <property type="evidence" value="ECO:0007669"/>
    <property type="project" value="UniProtKB-EC"/>
</dbReference>
<proteinExistence type="inferred from homology"/>
<evidence type="ECO:0000256" key="7">
    <source>
        <dbReference type="PIRSR" id="PIRSR000102-1"/>
    </source>
</evidence>
<feature type="binding site" evidence="8">
    <location>
        <position position="40"/>
    </location>
    <ligand>
        <name>NAD(+)</name>
        <dbReference type="ChEBI" id="CHEBI:57540"/>
    </ligand>
</feature>
<dbReference type="Pfam" id="PF02866">
    <property type="entry name" value="Ldh_1_C"/>
    <property type="match status" value="1"/>
</dbReference>
<feature type="binding site" evidence="8">
    <location>
        <position position="101"/>
    </location>
    <ligand>
        <name>NAD(+)</name>
        <dbReference type="ChEBI" id="CHEBI:57540"/>
    </ligand>
</feature>
<evidence type="ECO:0000256" key="2">
    <source>
        <dbReference type="ARBA" id="ARBA00006054"/>
    </source>
</evidence>
<dbReference type="PANTHER" id="PTHR43128:SF16">
    <property type="entry name" value="L-LACTATE DEHYDROGENASE"/>
    <property type="match status" value="1"/>
</dbReference>
<dbReference type="Proteomes" id="UP000016936">
    <property type="component" value="Unassembled WGS sequence"/>
</dbReference>
<dbReference type="eggNOG" id="KOG1495">
    <property type="taxonomic scope" value="Eukaryota"/>
</dbReference>
<evidence type="ECO:0000256" key="1">
    <source>
        <dbReference type="ARBA" id="ARBA00004843"/>
    </source>
</evidence>
<dbReference type="InterPro" id="IPR011304">
    <property type="entry name" value="L-lactate_DH"/>
</dbReference>
<dbReference type="UniPathway" id="UPA00554">
    <property type="reaction ID" value="UER00611"/>
</dbReference>
<dbReference type="EMBL" id="KB445578">
    <property type="protein sequence ID" value="EMD90531.1"/>
    <property type="molecule type" value="Genomic_DNA"/>
</dbReference>
<sequence length="308" mass="32752">MSGDPKLTSQIAILGAGDVGATIAYSLIMDPVAGDILIVDPKEEVRDAQVQDLSDATFHGNTTTRIRSGTHKEAGQCDIVVITAGAKQKKGESRTDLIGRNKAILESAISDMKPFRPDTVLLLVANPVDVLTYFAQHFSGLPKQQVIGSGTFLDSARLRGILALKAEVAASSIDAYVLGEHGESQFVAWSLASIGGVPLDEAIESSQSIDKKAIAEETKNKATKIIQSKGATNYGIGGVAASICKSILFDQRNIRPVSHYQDDLNVCLSVLAVLGRKGIVKSVPMPLSSEEKELLKKSAKALREVIEA</sequence>
<keyword evidence="5 8" id="KW-0520">NAD</keyword>
<name>M2U9W3_COCH5</name>
<reference evidence="12 13" key="1">
    <citation type="journal article" date="2012" name="PLoS Pathog.">
        <title>Diverse lifestyles and strategies of plant pathogenesis encoded in the genomes of eighteen Dothideomycetes fungi.</title>
        <authorList>
            <person name="Ohm R.A."/>
            <person name="Feau N."/>
            <person name="Henrissat B."/>
            <person name="Schoch C.L."/>
            <person name="Horwitz B.A."/>
            <person name="Barry K.W."/>
            <person name="Condon B.J."/>
            <person name="Copeland A.C."/>
            <person name="Dhillon B."/>
            <person name="Glaser F."/>
            <person name="Hesse C.N."/>
            <person name="Kosti I."/>
            <person name="LaButti K."/>
            <person name="Lindquist E.A."/>
            <person name="Lucas S."/>
            <person name="Salamov A.A."/>
            <person name="Bradshaw R.E."/>
            <person name="Ciuffetti L."/>
            <person name="Hamelin R.C."/>
            <person name="Kema G.H.J."/>
            <person name="Lawrence C."/>
            <person name="Scott J.A."/>
            <person name="Spatafora J.W."/>
            <person name="Turgeon B.G."/>
            <person name="de Wit P.J.G.M."/>
            <person name="Zhong S."/>
            <person name="Goodwin S.B."/>
            <person name="Grigoriev I.V."/>
        </authorList>
    </citation>
    <scope>NUCLEOTIDE SEQUENCE [LARGE SCALE GENOMIC DNA]</scope>
    <source>
        <strain evidence="13">C5 / ATCC 48332 / race O</strain>
    </source>
</reference>
<feature type="binding site" evidence="8">
    <location>
        <begin position="15"/>
        <end position="20"/>
    </location>
    <ligand>
        <name>NAD(+)</name>
        <dbReference type="ChEBI" id="CHEBI:57540"/>
    </ligand>
</feature>
<dbReference type="OMA" id="THLDSMR"/>
<dbReference type="CDD" id="cd00300">
    <property type="entry name" value="LDH_like"/>
    <property type="match status" value="1"/>
</dbReference>
<dbReference type="PRINTS" id="PR00086">
    <property type="entry name" value="LLDHDRGNASE"/>
</dbReference>
<evidence type="ECO:0000259" key="11">
    <source>
        <dbReference type="Pfam" id="PF02866"/>
    </source>
</evidence>
<dbReference type="OrthoDB" id="6270329at2759"/>
<evidence type="ECO:0000256" key="5">
    <source>
        <dbReference type="ARBA" id="ARBA00023027"/>
    </source>
</evidence>
<dbReference type="PANTHER" id="PTHR43128">
    <property type="entry name" value="L-2-HYDROXYCARBOXYLATE DEHYDROGENASE (NAD(P)(+))"/>
    <property type="match status" value="1"/>
</dbReference>
<dbReference type="InterPro" id="IPR001236">
    <property type="entry name" value="Lactate/malate_DH_N"/>
</dbReference>
<reference evidence="13" key="2">
    <citation type="journal article" date="2013" name="PLoS Genet.">
        <title>Comparative genome structure, secondary metabolite, and effector coding capacity across Cochliobolus pathogens.</title>
        <authorList>
            <person name="Condon B.J."/>
            <person name="Leng Y."/>
            <person name="Wu D."/>
            <person name="Bushley K.E."/>
            <person name="Ohm R.A."/>
            <person name="Otillar R."/>
            <person name="Martin J."/>
            <person name="Schackwitz W."/>
            <person name="Grimwood J."/>
            <person name="MohdZainudin N."/>
            <person name="Xue C."/>
            <person name="Wang R."/>
            <person name="Manning V.A."/>
            <person name="Dhillon B."/>
            <person name="Tu Z.J."/>
            <person name="Steffenson B.J."/>
            <person name="Salamov A."/>
            <person name="Sun H."/>
            <person name="Lowry S."/>
            <person name="LaButti K."/>
            <person name="Han J."/>
            <person name="Copeland A."/>
            <person name="Lindquist E."/>
            <person name="Barry K."/>
            <person name="Schmutz J."/>
            <person name="Baker S.E."/>
            <person name="Ciuffetti L.M."/>
            <person name="Grigoriev I.V."/>
            <person name="Zhong S."/>
            <person name="Turgeon B.G."/>
        </authorList>
    </citation>
    <scope>NUCLEOTIDE SEQUENCE [LARGE SCALE GENOMIC DNA]</scope>
    <source>
        <strain evidence="13">C5 / ATCC 48332 / race O</strain>
    </source>
</reference>
<dbReference type="NCBIfam" id="TIGR01771">
    <property type="entry name" value="L-LDH-NAD"/>
    <property type="match status" value="1"/>
</dbReference>
<evidence type="ECO:0000313" key="12">
    <source>
        <dbReference type="EMBL" id="EMD90531.1"/>
    </source>
</evidence>
<feature type="binding site" evidence="8">
    <location>
        <begin position="124"/>
        <end position="126"/>
    </location>
    <ligand>
        <name>NAD(+)</name>
        <dbReference type="ChEBI" id="CHEBI:57540"/>
    </ligand>
</feature>
<keyword evidence="4 9" id="KW-0560">Oxidoreductase</keyword>
<evidence type="ECO:0000313" key="13">
    <source>
        <dbReference type="Proteomes" id="UP000016936"/>
    </source>
</evidence>
<dbReference type="GO" id="GO:0006089">
    <property type="term" value="P:lactate metabolic process"/>
    <property type="evidence" value="ECO:0007669"/>
    <property type="project" value="TreeGrafter"/>
</dbReference>
<evidence type="ECO:0000256" key="4">
    <source>
        <dbReference type="ARBA" id="ARBA00023002"/>
    </source>
</evidence>
<evidence type="ECO:0000256" key="3">
    <source>
        <dbReference type="ARBA" id="ARBA00012967"/>
    </source>
</evidence>
<dbReference type="GO" id="GO:0005737">
    <property type="term" value="C:cytoplasm"/>
    <property type="evidence" value="ECO:0007669"/>
    <property type="project" value="InterPro"/>
</dbReference>
<evidence type="ECO:0000256" key="9">
    <source>
        <dbReference type="RuleBase" id="RU003369"/>
    </source>
</evidence>
<dbReference type="SUPFAM" id="SSF56327">
    <property type="entry name" value="LDH C-terminal domain-like"/>
    <property type="match status" value="1"/>
</dbReference>
<dbReference type="HOGENOM" id="CLU_045401_1_2_1"/>
<feature type="active site" description="Proton acceptor" evidence="7">
    <location>
        <position position="181"/>
    </location>
</feature>
<keyword evidence="13" id="KW-1185">Reference proteome</keyword>
<feature type="domain" description="Lactate/malate dehydrogenase C-terminal" evidence="11">
    <location>
        <begin position="151"/>
        <end position="307"/>
    </location>
</feature>
<accession>M2U9W3</accession>
<dbReference type="Pfam" id="PF00056">
    <property type="entry name" value="Ldh_1_N"/>
    <property type="match status" value="1"/>
</dbReference>
<organism evidence="12 13">
    <name type="scientific">Cochliobolus heterostrophus (strain C5 / ATCC 48332 / race O)</name>
    <name type="common">Southern corn leaf blight fungus</name>
    <name type="synonym">Bipolaris maydis</name>
    <dbReference type="NCBI Taxonomy" id="701091"/>
    <lineage>
        <taxon>Eukaryota</taxon>
        <taxon>Fungi</taxon>
        <taxon>Dikarya</taxon>
        <taxon>Ascomycota</taxon>
        <taxon>Pezizomycotina</taxon>
        <taxon>Dothideomycetes</taxon>
        <taxon>Pleosporomycetidae</taxon>
        <taxon>Pleosporales</taxon>
        <taxon>Pleosporineae</taxon>
        <taxon>Pleosporaceae</taxon>
        <taxon>Bipolaris</taxon>
    </lineage>
</organism>
<dbReference type="InterPro" id="IPR022383">
    <property type="entry name" value="Lactate/malate_DH_C"/>
</dbReference>
<evidence type="ECO:0000256" key="8">
    <source>
        <dbReference type="PIRSR" id="PIRSR000102-3"/>
    </source>
</evidence>
<gene>
    <name evidence="12" type="ORF">COCHEDRAFT_1105722</name>
</gene>
<dbReference type="InterPro" id="IPR001557">
    <property type="entry name" value="L-lactate/malate_DH"/>
</dbReference>
<feature type="domain" description="Lactate/malate dehydrogenase N-terminal" evidence="10">
    <location>
        <begin position="10"/>
        <end position="148"/>
    </location>
</feature>